<evidence type="ECO:0000313" key="2">
    <source>
        <dbReference type="EMBL" id="KJZ76552.1"/>
    </source>
</evidence>
<feature type="compositionally biased region" description="Basic and acidic residues" evidence="1">
    <location>
        <begin position="611"/>
        <end position="628"/>
    </location>
</feature>
<dbReference type="AlphaFoldDB" id="A0A0F8A1W4"/>
<dbReference type="EMBL" id="KQ030510">
    <property type="protein sequence ID" value="KJZ76552.1"/>
    <property type="molecule type" value="Genomic_DNA"/>
</dbReference>
<gene>
    <name evidence="2" type="ORF">HIM_03888</name>
</gene>
<dbReference type="Proteomes" id="UP000054481">
    <property type="component" value="Unassembled WGS sequence"/>
</dbReference>
<evidence type="ECO:0000256" key="1">
    <source>
        <dbReference type="SAM" id="MobiDB-lite"/>
    </source>
</evidence>
<feature type="compositionally biased region" description="Basic residues" evidence="1">
    <location>
        <begin position="629"/>
        <end position="638"/>
    </location>
</feature>
<feature type="region of interest" description="Disordered" evidence="1">
    <location>
        <begin position="513"/>
        <end position="638"/>
    </location>
</feature>
<keyword evidence="3" id="KW-1185">Reference proteome</keyword>
<evidence type="ECO:0008006" key="4">
    <source>
        <dbReference type="Google" id="ProtNLM"/>
    </source>
</evidence>
<dbReference type="OrthoDB" id="5419928at2759"/>
<feature type="compositionally biased region" description="Polar residues" evidence="1">
    <location>
        <begin position="521"/>
        <end position="546"/>
    </location>
</feature>
<sequence length="638" mass="74539">MSFIEPSAATVSVQTLIAFNDAELAQFMEKHRHPNGDFQLPVDGWDRITKEEQDSLAERLKTQQRALAENPTMHSHVLDLEQLDARLGEVAANNNTPTWSRARNHERSHPPTPFFDFEADARELEMEAYDNLVKDGGRPLYQIGLLEDVSKNPDKYCEMLRPWQNRLDTMKSWFVFQRQWKSWDDFRKWQRDNRGLEDDDGGFPGYVERLRRLWEKDGYTSGLEDIRADPSRLKSGWELRQLLRQRQRRNHREHDCDGFSDYVEAARRRLARHDCNLPFDLKEDPKKQDKLTTWVEYLNFEYWWLDKHNEYVERHRPHHDKAWQEILDSKLLQSHETLEYIRTFQCTLRHGADEQRAREDVKTAMSEAEEVYKTTQLDSHRLEIPTPERRRMLRAATEQLNEAHARQRWVKRRNELVTDFVNGTYHYDRQKKSADRQINVVSWILGQLPLIEAELIQPEMIDTEPHLTRNRKRTMTFDECRDPKRQKQVGGDALLPVSSTAVLSAKEEVDVPSFFADDGNRSTQRGEASGQRTRQSPVRHSLQSEIGSRAMSQGPRRSARIAARQDKPSPALAAPLSRRQLRSRLRAKPAVTATHPPSIRGTSSRAASHKSAKDGRRQHVSKGKEKSRTARRSLRKAT</sequence>
<accession>A0A0F8A1W4</accession>
<organism evidence="2 3">
    <name type="scientific">Hirsutella minnesotensis 3608</name>
    <dbReference type="NCBI Taxonomy" id="1043627"/>
    <lineage>
        <taxon>Eukaryota</taxon>
        <taxon>Fungi</taxon>
        <taxon>Dikarya</taxon>
        <taxon>Ascomycota</taxon>
        <taxon>Pezizomycotina</taxon>
        <taxon>Sordariomycetes</taxon>
        <taxon>Hypocreomycetidae</taxon>
        <taxon>Hypocreales</taxon>
        <taxon>Ophiocordycipitaceae</taxon>
        <taxon>Hirsutella</taxon>
    </lineage>
</organism>
<name>A0A0F8A1W4_9HYPO</name>
<evidence type="ECO:0000313" key="3">
    <source>
        <dbReference type="Proteomes" id="UP000054481"/>
    </source>
</evidence>
<proteinExistence type="predicted"/>
<reference evidence="2 3" key="1">
    <citation type="journal article" date="2014" name="Genome Biol. Evol.">
        <title>Comparative genomics and transcriptomics analyses reveal divergent lifestyle features of nematode endoparasitic fungus Hirsutella minnesotensis.</title>
        <authorList>
            <person name="Lai Y."/>
            <person name="Liu K."/>
            <person name="Zhang X."/>
            <person name="Zhang X."/>
            <person name="Li K."/>
            <person name="Wang N."/>
            <person name="Shu C."/>
            <person name="Wu Y."/>
            <person name="Wang C."/>
            <person name="Bushley K.E."/>
            <person name="Xiang M."/>
            <person name="Liu X."/>
        </authorList>
    </citation>
    <scope>NUCLEOTIDE SEQUENCE [LARGE SCALE GENOMIC DNA]</scope>
    <source>
        <strain evidence="2 3">3608</strain>
    </source>
</reference>
<protein>
    <recommendedName>
        <fullName evidence="4">Ankyrin 2,3/unc44</fullName>
    </recommendedName>
</protein>